<evidence type="ECO:0000313" key="2">
    <source>
        <dbReference type="Proteomes" id="UP000266649"/>
    </source>
</evidence>
<dbReference type="OrthoDB" id="7592424at2"/>
<evidence type="ECO:0000313" key="1">
    <source>
        <dbReference type="EMBL" id="RID91834.1"/>
    </source>
</evidence>
<dbReference type="AlphaFoldDB" id="A0A398BQ53"/>
<dbReference type="EMBL" id="QXXQ01000005">
    <property type="protein sequence ID" value="RID91834.1"/>
    <property type="molecule type" value="Genomic_DNA"/>
</dbReference>
<organism evidence="1 2">
    <name type="scientific">Gemmobacter lutimaris</name>
    <dbReference type="NCBI Taxonomy" id="2306023"/>
    <lineage>
        <taxon>Bacteria</taxon>
        <taxon>Pseudomonadati</taxon>
        <taxon>Pseudomonadota</taxon>
        <taxon>Alphaproteobacteria</taxon>
        <taxon>Rhodobacterales</taxon>
        <taxon>Paracoccaceae</taxon>
        <taxon>Gemmobacter</taxon>
    </lineage>
</organism>
<sequence>MPGKTLIIDTEIYRNFFYLGIKRVEDGVRAHFEFSERTYFDFAKVRKILRGNTTVGFNSLNFDLPVIYKMLSGASLDDVKDAANHIIMNRVPHWRAERELEIVIPKNLDHIDLFEPNPSVRDGLKTLIGRMQMKRLQELPYEHDRILSPKEMDDVIEYCQYGDLDGTEELFRRLAEPLDLRVELGKTYGLELRSKSDAQVGEGILKSRVEEHRGQRIQKAMYSEGHAFRYEVPEWIKFQTPYMREVLETIRNTDIRLGKNCKVDLPKSFSDFDIQFDGLKYTLGIGGLHSTESNRSVHSDADVVLIDADVASQYPSIIMKLGLYPKAMGPQFLPVYKQIIDRRLAAKRAKDKTTDKGLKIAINGSYGKLGSAFSVLFAPHLLISVTLTGQLSLLMLIEAAHLAGIPVVSANTDGVIFKCPRTKWDGFVLNDKGKPTDRLKPSPIQDIIEWWEGLTSFNLEFAEYASVYSQSVNAYIALKPDGSYKRKGTLANHWSKELPWGEANTDYDPSRDGLKKNPQMTIVADAVLGYLRNGIPLEDTIFGCTDLRQFLCIINATGGATWGPGEPIYGTHERIDAKGKTIRSRPLIGYGGERYLGKLVRYYWSTEGNPILKRAGHPTTGNRPMVPKTEGCQPMMTLPDDMEVPDDLDRHRYVVAAHDMLRDIGAAPRVYRAPLIAIAEAVLGLAA</sequence>
<dbReference type="InterPro" id="IPR023211">
    <property type="entry name" value="DNA_pol_palm_dom_sf"/>
</dbReference>
<protein>
    <submittedName>
        <fullName evidence="1">Uncharacterized protein</fullName>
    </submittedName>
</protein>
<reference evidence="1 2" key="1">
    <citation type="submission" date="2018-09" db="EMBL/GenBank/DDBJ databases">
        <title>Gemmobacter lutimaris sp. nov., a marine bacterium isolated from tidal flat.</title>
        <authorList>
            <person name="Lee D.W."/>
            <person name="Yoo Y."/>
            <person name="Kim J.-J."/>
            <person name="Kim B.S."/>
        </authorList>
    </citation>
    <scope>NUCLEOTIDE SEQUENCE [LARGE SCALE GENOMIC DNA]</scope>
    <source>
        <strain evidence="1 2">YJ-T1-11</strain>
    </source>
</reference>
<dbReference type="Proteomes" id="UP000266649">
    <property type="component" value="Unassembled WGS sequence"/>
</dbReference>
<comment type="caution">
    <text evidence="1">The sequence shown here is derived from an EMBL/GenBank/DDBJ whole genome shotgun (WGS) entry which is preliminary data.</text>
</comment>
<dbReference type="RefSeq" id="WP_119134895.1">
    <property type="nucleotide sequence ID" value="NZ_QXXQ01000005.1"/>
</dbReference>
<proteinExistence type="predicted"/>
<accession>A0A398BQ53</accession>
<gene>
    <name evidence="1" type="ORF">D2N39_11390</name>
</gene>
<keyword evidence="2" id="KW-1185">Reference proteome</keyword>
<dbReference type="InterPro" id="IPR043502">
    <property type="entry name" value="DNA/RNA_pol_sf"/>
</dbReference>
<dbReference type="Gene3D" id="3.90.1600.10">
    <property type="entry name" value="Palm domain of DNA polymerase"/>
    <property type="match status" value="1"/>
</dbReference>
<dbReference type="SUPFAM" id="SSF56672">
    <property type="entry name" value="DNA/RNA polymerases"/>
    <property type="match status" value="1"/>
</dbReference>
<name>A0A398BQ53_9RHOB</name>